<keyword evidence="9" id="KW-0121">Carboxypeptidase</keyword>
<name>A0A5M6CM87_9BACT</name>
<proteinExistence type="inferred from homology"/>
<dbReference type="PANTHER" id="PTHR36175:SF1">
    <property type="entry name" value="CYANOPHYCINASE"/>
    <property type="match status" value="1"/>
</dbReference>
<dbReference type="InterPro" id="IPR005320">
    <property type="entry name" value="Peptidase_S51"/>
</dbReference>
<dbReference type="GO" id="GO:0008236">
    <property type="term" value="F:serine-type peptidase activity"/>
    <property type="evidence" value="ECO:0007669"/>
    <property type="project" value="UniProtKB-KW"/>
</dbReference>
<comment type="function">
    <text evidence="2">Exopeptidase that catalyzes the hydrolytic cleavage of multi-L-arginyl-poly-L-aspartic acid (cyanophycin; a water-insoluble reserve polymer) into aspartate-arginine dipeptides.</text>
</comment>
<evidence type="ECO:0000256" key="7">
    <source>
        <dbReference type="ARBA" id="ARBA00022801"/>
    </source>
</evidence>
<evidence type="ECO:0000256" key="3">
    <source>
        <dbReference type="ARBA" id="ARBA00006534"/>
    </source>
</evidence>
<dbReference type="GO" id="GO:0004180">
    <property type="term" value="F:carboxypeptidase activity"/>
    <property type="evidence" value="ECO:0007669"/>
    <property type="project" value="UniProtKB-KW"/>
</dbReference>
<protein>
    <recommendedName>
        <fullName evidence="5">Cyanophycinase</fullName>
        <ecNumber evidence="4">3.4.15.6</ecNumber>
    </recommendedName>
</protein>
<dbReference type="Gene3D" id="3.40.50.880">
    <property type="match status" value="1"/>
</dbReference>
<comment type="similarity">
    <text evidence="3">Belongs to the peptidase S51 family.</text>
</comment>
<reference evidence="9 10" key="1">
    <citation type="submission" date="2019-09" db="EMBL/GenBank/DDBJ databases">
        <title>Genome sequence and assembly of Taibaiella sp.</title>
        <authorList>
            <person name="Chhetri G."/>
        </authorList>
    </citation>
    <scope>NUCLEOTIDE SEQUENCE [LARGE SCALE GENOMIC DNA]</scope>
    <source>
        <strain evidence="9 10">KVB11</strain>
    </source>
</reference>
<evidence type="ECO:0000256" key="8">
    <source>
        <dbReference type="ARBA" id="ARBA00022825"/>
    </source>
</evidence>
<dbReference type="GO" id="GO:0008241">
    <property type="term" value="F:peptidyl-dipeptidase activity"/>
    <property type="evidence" value="ECO:0007669"/>
    <property type="project" value="UniProtKB-EC"/>
</dbReference>
<keyword evidence="7 9" id="KW-0378">Hydrolase</keyword>
<dbReference type="EMBL" id="VWSH01000001">
    <property type="protein sequence ID" value="KAA5536163.1"/>
    <property type="molecule type" value="Genomic_DNA"/>
</dbReference>
<sequence>MGNDKNGTFQVPQGTLLVIGGHEDKCVEHESQRDKPNYQPMEILNEFIQLIGKGKPIVEVITTACADGIEIFNVYKEAFNQLGVDNVGHIHHTQRSEILAENVDERIEKADGIFFTGGDQLRLTSIYGGTSLLRILKYRYMNDNIVLAGTSAGAMALSSPMIYAGNKTRQQLAGGVRTTTGLDFLKHVCIDTHFVDRSRFVRMAQVIAMNPGSIGIGIEEDTAVIIRSGTDIEVVGNGIVIVVDGRGITESNVMEYDSGKSISIKDLNVKLLAKGCNFNLKEAALVFEKNAELSDSYRMVSQTAMT</sequence>
<dbReference type="EC" id="3.4.15.6" evidence="4"/>
<keyword evidence="10" id="KW-1185">Reference proteome</keyword>
<dbReference type="SUPFAM" id="SSF52317">
    <property type="entry name" value="Class I glutamine amidotransferase-like"/>
    <property type="match status" value="1"/>
</dbReference>
<dbReference type="InterPro" id="IPR029062">
    <property type="entry name" value="Class_I_gatase-like"/>
</dbReference>
<evidence type="ECO:0000256" key="5">
    <source>
        <dbReference type="ARBA" id="ARBA00015719"/>
    </source>
</evidence>
<gene>
    <name evidence="9" type="ORF">F0919_00390</name>
</gene>
<dbReference type="Pfam" id="PF03575">
    <property type="entry name" value="Peptidase_S51"/>
    <property type="match status" value="1"/>
</dbReference>
<accession>A0A5M6CM87</accession>
<organism evidence="9 10">
    <name type="scientific">Taibaiella lutea</name>
    <dbReference type="NCBI Taxonomy" id="2608001"/>
    <lineage>
        <taxon>Bacteria</taxon>
        <taxon>Pseudomonadati</taxon>
        <taxon>Bacteroidota</taxon>
        <taxon>Chitinophagia</taxon>
        <taxon>Chitinophagales</taxon>
        <taxon>Chitinophagaceae</taxon>
        <taxon>Taibaiella</taxon>
    </lineage>
</organism>
<evidence type="ECO:0000313" key="10">
    <source>
        <dbReference type="Proteomes" id="UP000323632"/>
    </source>
</evidence>
<evidence type="ECO:0000256" key="6">
    <source>
        <dbReference type="ARBA" id="ARBA00022670"/>
    </source>
</evidence>
<evidence type="ECO:0000313" key="9">
    <source>
        <dbReference type="EMBL" id="KAA5536163.1"/>
    </source>
</evidence>
<dbReference type="AlphaFoldDB" id="A0A5M6CM87"/>
<evidence type="ECO:0000256" key="1">
    <source>
        <dbReference type="ARBA" id="ARBA00001092"/>
    </source>
</evidence>
<dbReference type="CDD" id="cd03145">
    <property type="entry name" value="GAT1_cyanophycinase"/>
    <property type="match status" value="1"/>
</dbReference>
<keyword evidence="8" id="KW-0720">Serine protease</keyword>
<keyword evidence="6" id="KW-0645">Protease</keyword>
<dbReference type="Proteomes" id="UP000323632">
    <property type="component" value="Unassembled WGS sequence"/>
</dbReference>
<comment type="catalytic activity">
    <reaction evidence="1">
        <text>[L-4-(L-arginin-2-N-yl)aspartate](n) + H2O = [L-4-(L-arginin-2-N-yl)aspartate](n-1) + L-4-(L-arginin-2-N-yl)aspartate</text>
        <dbReference type="Rhea" id="RHEA:12845"/>
        <dbReference type="Rhea" id="RHEA-COMP:13728"/>
        <dbReference type="Rhea" id="RHEA-COMP:13734"/>
        <dbReference type="ChEBI" id="CHEBI:15377"/>
        <dbReference type="ChEBI" id="CHEBI:137986"/>
        <dbReference type="ChEBI" id="CHEBI:137991"/>
        <dbReference type="EC" id="3.4.15.6"/>
    </reaction>
</comment>
<evidence type="ECO:0000256" key="2">
    <source>
        <dbReference type="ARBA" id="ARBA00002039"/>
    </source>
</evidence>
<dbReference type="GO" id="GO:0006508">
    <property type="term" value="P:proteolysis"/>
    <property type="evidence" value="ECO:0007669"/>
    <property type="project" value="UniProtKB-KW"/>
</dbReference>
<dbReference type="InterPro" id="IPR011811">
    <property type="entry name" value="Peptidase_S51_cyanophycinase"/>
</dbReference>
<dbReference type="NCBIfam" id="TIGR02069">
    <property type="entry name" value="cyanophycinase"/>
    <property type="match status" value="1"/>
</dbReference>
<dbReference type="RefSeq" id="WP_150030736.1">
    <property type="nucleotide sequence ID" value="NZ_VWSH01000001.1"/>
</dbReference>
<dbReference type="PANTHER" id="PTHR36175">
    <property type="entry name" value="CYANOPHYCINASE"/>
    <property type="match status" value="1"/>
</dbReference>
<comment type="caution">
    <text evidence="9">The sequence shown here is derived from an EMBL/GenBank/DDBJ whole genome shotgun (WGS) entry which is preliminary data.</text>
</comment>
<evidence type="ECO:0000256" key="4">
    <source>
        <dbReference type="ARBA" id="ARBA00013115"/>
    </source>
</evidence>